<dbReference type="Proteomes" id="UP001422759">
    <property type="component" value="Unassembled WGS sequence"/>
</dbReference>
<reference evidence="1 2" key="1">
    <citation type="journal article" date="2019" name="Int. J. Syst. Evol. Microbiol.">
        <title>The Global Catalogue of Microorganisms (GCM) 10K type strain sequencing project: providing services to taxonomists for standard genome sequencing and annotation.</title>
        <authorList>
            <consortium name="The Broad Institute Genomics Platform"/>
            <consortium name="The Broad Institute Genome Sequencing Center for Infectious Disease"/>
            <person name="Wu L."/>
            <person name="Ma J."/>
        </authorList>
    </citation>
    <scope>NUCLEOTIDE SEQUENCE [LARGE SCALE GENOMIC DNA]</scope>
    <source>
        <strain evidence="1 2">JCM 14560</strain>
    </source>
</reference>
<evidence type="ECO:0000313" key="2">
    <source>
        <dbReference type="Proteomes" id="UP001422759"/>
    </source>
</evidence>
<evidence type="ECO:0000313" key="1">
    <source>
        <dbReference type="EMBL" id="GAA2146085.1"/>
    </source>
</evidence>
<proteinExistence type="predicted"/>
<keyword evidence="2" id="KW-1185">Reference proteome</keyword>
<sequence>MGGTGRGGAVRRWGWLPRVCAADASWWTDGPEHGPPRAELGVAVGDRVAKGAQAAWKEL</sequence>
<dbReference type="EMBL" id="BAAANT010000018">
    <property type="protein sequence ID" value="GAA2146085.1"/>
    <property type="molecule type" value="Genomic_DNA"/>
</dbReference>
<name>A0ABN2ZR19_9ACTN</name>
<accession>A0ABN2ZR19</accession>
<protein>
    <submittedName>
        <fullName evidence="1">Uncharacterized protein</fullName>
    </submittedName>
</protein>
<gene>
    <name evidence="1" type="ORF">GCM10009760_35470</name>
</gene>
<comment type="caution">
    <text evidence="1">The sequence shown here is derived from an EMBL/GenBank/DDBJ whole genome shotgun (WGS) entry which is preliminary data.</text>
</comment>
<organism evidence="1 2">
    <name type="scientific">Kitasatospora kazusensis</name>
    <dbReference type="NCBI Taxonomy" id="407974"/>
    <lineage>
        <taxon>Bacteria</taxon>
        <taxon>Bacillati</taxon>
        <taxon>Actinomycetota</taxon>
        <taxon>Actinomycetes</taxon>
        <taxon>Kitasatosporales</taxon>
        <taxon>Streptomycetaceae</taxon>
        <taxon>Kitasatospora</taxon>
    </lineage>
</organism>